<dbReference type="InterPro" id="IPR000953">
    <property type="entry name" value="Chromo/chromo_shadow_dom"/>
</dbReference>
<protein>
    <recommendedName>
        <fullName evidence="1">Chromo domain-containing protein</fullName>
    </recommendedName>
</protein>
<dbReference type="InterPro" id="IPR023780">
    <property type="entry name" value="Chromo_domain"/>
</dbReference>
<name>A0A024TCU0_9STRA</name>
<dbReference type="GeneID" id="20090654"/>
<evidence type="ECO:0000259" key="1">
    <source>
        <dbReference type="PROSITE" id="PS50013"/>
    </source>
</evidence>
<dbReference type="Pfam" id="PF00385">
    <property type="entry name" value="Chromo"/>
    <property type="match status" value="1"/>
</dbReference>
<dbReference type="SMART" id="SM00298">
    <property type="entry name" value="CHROMO"/>
    <property type="match status" value="1"/>
</dbReference>
<dbReference type="OrthoDB" id="78677at2759"/>
<dbReference type="InterPro" id="IPR016197">
    <property type="entry name" value="Chromo-like_dom_sf"/>
</dbReference>
<sequence>MPAMWAAWRNASDLHWGGVVTQIPPEQEDRELDAQEHEPLMFLSGTFSGAAQRWAIEVVKATSGWVFEIQNLISGIVREAHASRLKFYADESLNVDEELLRHVTHNADGHVVDQLVDCRYNPRTSAFEVLPTTNLLEDVPAVVKRYVREHGAHGTVASMATALGLERSLGGIVANWTFAGAMECIQETIQDSVQVVKATSGWVFEIQNLITRIVREAHASRQKFYADESLNVDEELLRHVTHNADGHVVDQLVDCRYNPRTSAFKVLVRWRGLQDVENSWEPATNLLEDVPAVVKRYVREHVSLAEFRRTTTPKLG</sequence>
<feature type="domain" description="Chromo" evidence="1">
    <location>
        <begin position="247"/>
        <end position="309"/>
    </location>
</feature>
<evidence type="ECO:0000313" key="2">
    <source>
        <dbReference type="EMBL" id="ETV91955.1"/>
    </source>
</evidence>
<organism evidence="2">
    <name type="scientific">Aphanomyces invadans</name>
    <dbReference type="NCBI Taxonomy" id="157072"/>
    <lineage>
        <taxon>Eukaryota</taxon>
        <taxon>Sar</taxon>
        <taxon>Stramenopiles</taxon>
        <taxon>Oomycota</taxon>
        <taxon>Saprolegniomycetes</taxon>
        <taxon>Saprolegniales</taxon>
        <taxon>Verrucalvaceae</taxon>
        <taxon>Aphanomyces</taxon>
    </lineage>
</organism>
<accession>A0A024TCU0</accession>
<dbReference type="AlphaFoldDB" id="A0A024TCU0"/>
<dbReference type="SUPFAM" id="SSF54160">
    <property type="entry name" value="Chromo domain-like"/>
    <property type="match status" value="1"/>
</dbReference>
<dbReference type="Gene3D" id="2.40.50.40">
    <property type="match status" value="1"/>
</dbReference>
<dbReference type="EMBL" id="KI914005">
    <property type="protein sequence ID" value="ETV91955.1"/>
    <property type="molecule type" value="Genomic_DNA"/>
</dbReference>
<dbReference type="PROSITE" id="PS50013">
    <property type="entry name" value="CHROMO_2"/>
    <property type="match status" value="1"/>
</dbReference>
<dbReference type="VEuPathDB" id="FungiDB:H310_13604"/>
<gene>
    <name evidence="2" type="ORF">H310_13604</name>
</gene>
<dbReference type="CDD" id="cd00024">
    <property type="entry name" value="CD_CSD"/>
    <property type="match status" value="1"/>
</dbReference>
<dbReference type="RefSeq" id="XP_008879379.1">
    <property type="nucleotide sequence ID" value="XM_008881157.1"/>
</dbReference>
<reference evidence="2" key="1">
    <citation type="submission" date="2013-12" db="EMBL/GenBank/DDBJ databases">
        <title>The Genome Sequence of Aphanomyces invadans NJM9701.</title>
        <authorList>
            <consortium name="The Broad Institute Genomics Platform"/>
            <person name="Russ C."/>
            <person name="Tyler B."/>
            <person name="van West P."/>
            <person name="Dieguez-Uribeondo J."/>
            <person name="Young S.K."/>
            <person name="Zeng Q."/>
            <person name="Gargeya S."/>
            <person name="Fitzgerald M."/>
            <person name="Abouelleil A."/>
            <person name="Alvarado L."/>
            <person name="Chapman S.B."/>
            <person name="Gainer-Dewar J."/>
            <person name="Goldberg J."/>
            <person name="Griggs A."/>
            <person name="Gujja S."/>
            <person name="Hansen M."/>
            <person name="Howarth C."/>
            <person name="Imamovic A."/>
            <person name="Ireland A."/>
            <person name="Larimer J."/>
            <person name="McCowan C."/>
            <person name="Murphy C."/>
            <person name="Pearson M."/>
            <person name="Poon T.W."/>
            <person name="Priest M."/>
            <person name="Roberts A."/>
            <person name="Saif S."/>
            <person name="Shea T."/>
            <person name="Sykes S."/>
            <person name="Wortman J."/>
            <person name="Nusbaum C."/>
            <person name="Birren B."/>
        </authorList>
    </citation>
    <scope>NUCLEOTIDE SEQUENCE [LARGE SCALE GENOMIC DNA]</scope>
    <source>
        <strain evidence="2">NJM9701</strain>
    </source>
</reference>
<proteinExistence type="predicted"/>